<dbReference type="Pfam" id="PF00155">
    <property type="entry name" value="Aminotran_1_2"/>
    <property type="match status" value="1"/>
</dbReference>
<dbReference type="Proteomes" id="UP000321934">
    <property type="component" value="Chromosome"/>
</dbReference>
<evidence type="ECO:0000259" key="5">
    <source>
        <dbReference type="Pfam" id="PF00155"/>
    </source>
</evidence>
<dbReference type="CDD" id="cd00609">
    <property type="entry name" value="AAT_like"/>
    <property type="match status" value="1"/>
</dbReference>
<dbReference type="InterPro" id="IPR004839">
    <property type="entry name" value="Aminotransferase_I/II_large"/>
</dbReference>
<evidence type="ECO:0000256" key="1">
    <source>
        <dbReference type="ARBA" id="ARBA00001933"/>
    </source>
</evidence>
<dbReference type="RefSeq" id="WP_146820871.1">
    <property type="nucleotide sequence ID" value="NZ_CP029077.1"/>
</dbReference>
<dbReference type="InterPro" id="IPR015421">
    <property type="entry name" value="PyrdxlP-dep_Trfase_major"/>
</dbReference>
<organism evidence="6 7">
    <name type="scientific">Candidatus Deianiraea vastatrix</name>
    <dbReference type="NCBI Taxonomy" id="2163644"/>
    <lineage>
        <taxon>Bacteria</taxon>
        <taxon>Pseudomonadati</taxon>
        <taxon>Pseudomonadota</taxon>
        <taxon>Alphaproteobacteria</taxon>
        <taxon>Rickettsiales</taxon>
        <taxon>Candidatus Deianiraeaceae</taxon>
        <taxon>Candidatus Deianiraea</taxon>
    </lineage>
</organism>
<dbReference type="EMBL" id="CP029077">
    <property type="protein sequence ID" value="QED23607.1"/>
    <property type="molecule type" value="Genomic_DNA"/>
</dbReference>
<accession>A0A5B8XJ13</accession>
<dbReference type="SUPFAM" id="SSF53383">
    <property type="entry name" value="PLP-dependent transferases"/>
    <property type="match status" value="1"/>
</dbReference>
<sequence>MLTNNSLKDIEVYKIEISAAGMRRCHNNEAVSSILPLEILAKDVFCDLNLYPEKEYDMLIKKAAEFYKISADCVIATNGSDEAIDLIIRTFCNNGDKIAVLEPTFSMYEKYARISGIDIAKFSLNANFEIDLGDFCSFLERNMPKIAFIPNPLAPSGGLTKNSDIIGIIEKFPDIVFVIDEAYIEFCGQDSLIYGVKLWKNLIITRTFSKFYGLAGIRLGFCFTSQFCDIMKVKSPYNVNSISCRVGINFFNNISDIVISKRYNGNIIAKGDMRDFLLQFDEVEKIYDSFTNFLFVKLGSSGKDFGQKLQVEYGMVIKTFSGKFANFVRICV</sequence>
<dbReference type="AlphaFoldDB" id="A0A5B8XJ13"/>
<dbReference type="InterPro" id="IPR015422">
    <property type="entry name" value="PyrdxlP-dep_Trfase_small"/>
</dbReference>
<keyword evidence="4" id="KW-0663">Pyridoxal phosphate</keyword>
<evidence type="ECO:0000256" key="4">
    <source>
        <dbReference type="ARBA" id="ARBA00022898"/>
    </source>
</evidence>
<gene>
    <name evidence="6" type="ORF">Deia_00820</name>
</gene>
<evidence type="ECO:0000313" key="6">
    <source>
        <dbReference type="EMBL" id="QED23607.1"/>
    </source>
</evidence>
<reference evidence="6 7" key="1">
    <citation type="journal article" date="2019" name="ISME J.">
        <title>Deianiraea, an extracellular bacterium associated with the ciliate Paramecium, suggests an alternative scenario for the evolution of Rickettsiales.</title>
        <authorList>
            <person name="Castelli M."/>
            <person name="Sabaneyeva E."/>
            <person name="Lanzoni O."/>
            <person name="Lebedeva N."/>
            <person name="Floriano A.M."/>
            <person name="Gaiarsa S."/>
            <person name="Benken K."/>
            <person name="Modeo L."/>
            <person name="Bandi C."/>
            <person name="Potekhin A."/>
            <person name="Sassera D."/>
            <person name="Petroni G."/>
        </authorList>
    </citation>
    <scope>NUCLEOTIDE SEQUENCE [LARGE SCALE GENOMIC DNA]</scope>
    <source>
        <strain evidence="6">CyL4-1</strain>
    </source>
</reference>
<proteinExistence type="predicted"/>
<dbReference type="GO" id="GO:0008483">
    <property type="term" value="F:transaminase activity"/>
    <property type="evidence" value="ECO:0007669"/>
    <property type="project" value="UniProtKB-KW"/>
</dbReference>
<evidence type="ECO:0000256" key="2">
    <source>
        <dbReference type="ARBA" id="ARBA00022576"/>
    </source>
</evidence>
<dbReference type="InterPro" id="IPR015424">
    <property type="entry name" value="PyrdxlP-dep_Trfase"/>
</dbReference>
<keyword evidence="7" id="KW-1185">Reference proteome</keyword>
<protein>
    <submittedName>
        <fullName evidence="6">Histidinol-phosphate aminotransferase</fullName>
    </submittedName>
</protein>
<keyword evidence="2 6" id="KW-0032">Aminotransferase</keyword>
<dbReference type="PANTHER" id="PTHR42885">
    <property type="entry name" value="HISTIDINOL-PHOSPHATE AMINOTRANSFERASE-RELATED"/>
    <property type="match status" value="1"/>
</dbReference>
<evidence type="ECO:0000313" key="7">
    <source>
        <dbReference type="Proteomes" id="UP000321934"/>
    </source>
</evidence>
<dbReference type="OrthoDB" id="9809616at2"/>
<dbReference type="GO" id="GO:0030170">
    <property type="term" value="F:pyridoxal phosphate binding"/>
    <property type="evidence" value="ECO:0007669"/>
    <property type="project" value="InterPro"/>
</dbReference>
<keyword evidence="3 6" id="KW-0808">Transferase</keyword>
<evidence type="ECO:0000256" key="3">
    <source>
        <dbReference type="ARBA" id="ARBA00022679"/>
    </source>
</evidence>
<name>A0A5B8XJ13_9RICK</name>
<dbReference type="PANTHER" id="PTHR42885:SF2">
    <property type="entry name" value="HISTIDINOL-PHOSPHATE AMINOTRANSFERASE"/>
    <property type="match status" value="1"/>
</dbReference>
<dbReference type="Gene3D" id="3.40.640.10">
    <property type="entry name" value="Type I PLP-dependent aspartate aminotransferase-like (Major domain)"/>
    <property type="match status" value="1"/>
</dbReference>
<feature type="domain" description="Aminotransferase class I/classII large" evidence="5">
    <location>
        <begin position="47"/>
        <end position="332"/>
    </location>
</feature>
<comment type="cofactor">
    <cofactor evidence="1">
        <name>pyridoxal 5'-phosphate</name>
        <dbReference type="ChEBI" id="CHEBI:597326"/>
    </cofactor>
</comment>
<dbReference type="Gene3D" id="3.90.1150.10">
    <property type="entry name" value="Aspartate Aminotransferase, domain 1"/>
    <property type="match status" value="1"/>
</dbReference>